<gene>
    <name evidence="3" type="ORF">PG994_012442</name>
</gene>
<evidence type="ECO:0000313" key="3">
    <source>
        <dbReference type="EMBL" id="KAK8050712.1"/>
    </source>
</evidence>
<feature type="domain" description="Alpha/beta hydrolase fold-3" evidence="2">
    <location>
        <begin position="113"/>
        <end position="264"/>
    </location>
</feature>
<sequence length="276" mass="30138">MPFPLVLKSKPDYVDLDAYFKPLPMHGHLTQHRAEYAAVQPVIDAMYDHVWALPDFDVFRQVGRGVDAVMPPGGPDRARDVVIEFLYFSARDGHRIELKVYKSPRVQKGAALMLKNAEKLGVNPEKIIVAGNSAGGNLKNAQAAAVAIEARDQGITGIVAQVLHFTQTCHPKFFPEGPNAKASVLNLAMDECFLDAYVPDLSAPDARKHWPFLANSHRGLPPALIQCGGNDLLRDDALAYAEALEAAGVDVEIHAYPGLLHCFALVVPTLSDTHEF</sequence>
<keyword evidence="4" id="KW-1185">Reference proteome</keyword>
<dbReference type="SUPFAM" id="SSF53474">
    <property type="entry name" value="alpha/beta-Hydrolases"/>
    <property type="match status" value="1"/>
</dbReference>
<proteinExistence type="predicted"/>
<dbReference type="PANTHER" id="PTHR48081">
    <property type="entry name" value="AB HYDROLASE SUPERFAMILY PROTEIN C4A8.06C"/>
    <property type="match status" value="1"/>
</dbReference>
<dbReference type="GO" id="GO:0016787">
    <property type="term" value="F:hydrolase activity"/>
    <property type="evidence" value="ECO:0007669"/>
    <property type="project" value="UniProtKB-KW"/>
</dbReference>
<evidence type="ECO:0000256" key="1">
    <source>
        <dbReference type="ARBA" id="ARBA00022801"/>
    </source>
</evidence>
<dbReference type="Pfam" id="PF07859">
    <property type="entry name" value="Abhydrolase_3"/>
    <property type="match status" value="1"/>
</dbReference>
<organism evidence="3 4">
    <name type="scientific">Apiospora phragmitis</name>
    <dbReference type="NCBI Taxonomy" id="2905665"/>
    <lineage>
        <taxon>Eukaryota</taxon>
        <taxon>Fungi</taxon>
        <taxon>Dikarya</taxon>
        <taxon>Ascomycota</taxon>
        <taxon>Pezizomycotina</taxon>
        <taxon>Sordariomycetes</taxon>
        <taxon>Xylariomycetidae</taxon>
        <taxon>Amphisphaeriales</taxon>
        <taxon>Apiosporaceae</taxon>
        <taxon>Apiospora</taxon>
    </lineage>
</organism>
<dbReference type="InterPro" id="IPR050300">
    <property type="entry name" value="GDXG_lipolytic_enzyme"/>
</dbReference>
<keyword evidence="1 3" id="KW-0378">Hydrolase</keyword>
<evidence type="ECO:0000313" key="4">
    <source>
        <dbReference type="Proteomes" id="UP001480595"/>
    </source>
</evidence>
<dbReference type="RefSeq" id="XP_066712961.1">
    <property type="nucleotide sequence ID" value="XM_066863851.1"/>
</dbReference>
<reference evidence="3 4" key="1">
    <citation type="submission" date="2023-01" db="EMBL/GenBank/DDBJ databases">
        <title>Analysis of 21 Apiospora genomes using comparative genomics revels a genus with tremendous synthesis potential of carbohydrate active enzymes and secondary metabolites.</title>
        <authorList>
            <person name="Sorensen T."/>
        </authorList>
    </citation>
    <scope>NUCLEOTIDE SEQUENCE [LARGE SCALE GENOMIC DNA]</scope>
    <source>
        <strain evidence="3 4">CBS 135458</strain>
    </source>
</reference>
<dbReference type="InterPro" id="IPR013094">
    <property type="entry name" value="AB_hydrolase_3"/>
</dbReference>
<protein>
    <submittedName>
        <fullName evidence="3">Alpha/Beta hydrolase protein</fullName>
    </submittedName>
</protein>
<evidence type="ECO:0000259" key="2">
    <source>
        <dbReference type="Pfam" id="PF07859"/>
    </source>
</evidence>
<dbReference type="Gene3D" id="3.40.50.1820">
    <property type="entry name" value="alpha/beta hydrolase"/>
    <property type="match status" value="1"/>
</dbReference>
<dbReference type="Proteomes" id="UP001480595">
    <property type="component" value="Unassembled WGS sequence"/>
</dbReference>
<name>A0ABR1TVW7_9PEZI</name>
<comment type="caution">
    <text evidence="3">The sequence shown here is derived from an EMBL/GenBank/DDBJ whole genome shotgun (WGS) entry which is preliminary data.</text>
</comment>
<accession>A0ABR1TVW7</accession>
<dbReference type="GeneID" id="92096914"/>
<dbReference type="EMBL" id="JAQQWL010000011">
    <property type="protein sequence ID" value="KAK8050712.1"/>
    <property type="molecule type" value="Genomic_DNA"/>
</dbReference>
<dbReference type="PANTHER" id="PTHR48081:SF8">
    <property type="entry name" value="ALPHA_BETA HYDROLASE FOLD-3 DOMAIN-CONTAINING PROTEIN-RELATED"/>
    <property type="match status" value="1"/>
</dbReference>
<dbReference type="InterPro" id="IPR029058">
    <property type="entry name" value="AB_hydrolase_fold"/>
</dbReference>